<accession>A0A8K1FIM8</accession>
<keyword evidence="2" id="KW-1185">Reference proteome</keyword>
<organism evidence="1 2">
    <name type="scientific">Pythium oligandrum</name>
    <name type="common">Mycoparasitic fungus</name>
    <dbReference type="NCBI Taxonomy" id="41045"/>
    <lineage>
        <taxon>Eukaryota</taxon>
        <taxon>Sar</taxon>
        <taxon>Stramenopiles</taxon>
        <taxon>Oomycota</taxon>
        <taxon>Peronosporomycetes</taxon>
        <taxon>Pythiales</taxon>
        <taxon>Pythiaceae</taxon>
        <taxon>Pythium</taxon>
    </lineage>
</organism>
<gene>
    <name evidence="1" type="ORF">Poli38472_009742</name>
</gene>
<proteinExistence type="predicted"/>
<dbReference type="Proteomes" id="UP000794436">
    <property type="component" value="Unassembled WGS sequence"/>
</dbReference>
<dbReference type="OrthoDB" id="165533at2759"/>
<evidence type="ECO:0000313" key="2">
    <source>
        <dbReference type="Proteomes" id="UP000794436"/>
    </source>
</evidence>
<protein>
    <submittedName>
        <fullName evidence="1">Uncharacterized protein</fullName>
    </submittedName>
</protein>
<sequence>MTVDSSTADWMAAMDELFRGRAVLSTEKAWTIVMTWEEDIRQEVAIKISESPSVIETYSWIKFNEPGISRCRSHEDEKETAPTRRFAEAVRATTLTWCALSSCPGFQVHENPVSWKYVVGELRRPKDKMLELLSWSRPPRNKESLNPVKDARRMADDVLTRVSICFNSRHCRVVSGLAPSYDADIKDKLESIPTQLAPLVDEKLAQRPIRLKLNCSWAFKNKPDLETLIADIHSHVDNEKPSLASPRFIVDEVCEKSKFVDIPITCERFDLRQDDNTSFEEVATQILSV</sequence>
<dbReference type="AlphaFoldDB" id="A0A8K1FIM8"/>
<evidence type="ECO:0000313" key="1">
    <source>
        <dbReference type="EMBL" id="TMW62249.1"/>
    </source>
</evidence>
<name>A0A8K1FIM8_PYTOL</name>
<dbReference type="EMBL" id="SPLM01000074">
    <property type="protein sequence ID" value="TMW62249.1"/>
    <property type="molecule type" value="Genomic_DNA"/>
</dbReference>
<reference evidence="1" key="1">
    <citation type="submission" date="2019-03" db="EMBL/GenBank/DDBJ databases">
        <title>Long read genome sequence of the mycoparasitic Pythium oligandrum ATCC 38472 isolated from sugarbeet rhizosphere.</title>
        <authorList>
            <person name="Gaulin E."/>
        </authorList>
    </citation>
    <scope>NUCLEOTIDE SEQUENCE</scope>
    <source>
        <strain evidence="1">ATCC 38472_TT</strain>
    </source>
</reference>
<comment type="caution">
    <text evidence="1">The sequence shown here is derived from an EMBL/GenBank/DDBJ whole genome shotgun (WGS) entry which is preliminary data.</text>
</comment>